<dbReference type="EMBL" id="ACJM01000012">
    <property type="protein sequence ID" value="EEG76822.1"/>
    <property type="molecule type" value="Genomic_DNA"/>
</dbReference>
<dbReference type="FunFam" id="2.40.50.140:FF:000051">
    <property type="entry name" value="RNA-binding transcriptional accessory protein"/>
    <property type="match status" value="1"/>
</dbReference>
<evidence type="ECO:0000313" key="3">
    <source>
        <dbReference type="Proteomes" id="UP000006443"/>
    </source>
</evidence>
<dbReference type="InterPro" id="IPR012340">
    <property type="entry name" value="NA-bd_OB-fold"/>
</dbReference>
<dbReference type="Pfam" id="PF00575">
    <property type="entry name" value="S1"/>
    <property type="match status" value="1"/>
</dbReference>
<dbReference type="RefSeq" id="WP_008517507.1">
    <property type="nucleotide sequence ID" value="NZ_ACJM01000012.1"/>
</dbReference>
<dbReference type="GO" id="GO:0006139">
    <property type="term" value="P:nucleobase-containing compound metabolic process"/>
    <property type="evidence" value="ECO:0007669"/>
    <property type="project" value="InterPro"/>
</dbReference>
<dbReference type="PANTHER" id="PTHR10724:SF10">
    <property type="entry name" value="S1 RNA-BINDING DOMAIN-CONTAINING PROTEIN 1"/>
    <property type="match status" value="1"/>
</dbReference>
<dbReference type="Gene3D" id="2.40.50.140">
    <property type="entry name" value="Nucleic acid-binding proteins"/>
    <property type="match status" value="1"/>
</dbReference>
<dbReference type="FunFam" id="1.10.10.650:FF:000001">
    <property type="entry name" value="S1 RNA-binding domain 1"/>
    <property type="match status" value="1"/>
</dbReference>
<dbReference type="Proteomes" id="UP000006443">
    <property type="component" value="Unassembled WGS sequence"/>
</dbReference>
<dbReference type="STRING" id="555088.DealDRAFT_2270"/>
<evidence type="ECO:0000313" key="2">
    <source>
        <dbReference type="EMBL" id="EEG76822.1"/>
    </source>
</evidence>
<name>C0GIG1_DETAL</name>
<dbReference type="PROSITE" id="PS50126">
    <property type="entry name" value="S1"/>
    <property type="match status" value="1"/>
</dbReference>
<dbReference type="InterPro" id="IPR023319">
    <property type="entry name" value="Tex-like_HTH_dom_sf"/>
</dbReference>
<dbReference type="eggNOG" id="COG2183">
    <property type="taxonomic scope" value="Bacteria"/>
</dbReference>
<dbReference type="InterPro" id="IPR041692">
    <property type="entry name" value="HHH_9"/>
</dbReference>
<dbReference type="GO" id="GO:0005737">
    <property type="term" value="C:cytoplasm"/>
    <property type="evidence" value="ECO:0007669"/>
    <property type="project" value="UniProtKB-ARBA"/>
</dbReference>
<dbReference type="Pfam" id="PF22706">
    <property type="entry name" value="Tex_central_region"/>
    <property type="match status" value="1"/>
</dbReference>
<accession>C0GIG1</accession>
<dbReference type="SUPFAM" id="SSF53098">
    <property type="entry name" value="Ribonuclease H-like"/>
    <property type="match status" value="1"/>
</dbReference>
<dbReference type="CDD" id="cd05685">
    <property type="entry name" value="S1_Tex"/>
    <property type="match status" value="1"/>
</dbReference>
<dbReference type="OrthoDB" id="9804714at2"/>
<dbReference type="InterPro" id="IPR055179">
    <property type="entry name" value="Tex-like_central_region"/>
</dbReference>
<dbReference type="InterPro" id="IPR032639">
    <property type="entry name" value="Tex_YqgF"/>
</dbReference>
<keyword evidence="3" id="KW-1185">Reference proteome</keyword>
<dbReference type="Pfam" id="PF12836">
    <property type="entry name" value="HHH_3"/>
    <property type="match status" value="1"/>
</dbReference>
<dbReference type="InterPro" id="IPR044146">
    <property type="entry name" value="S1_Tex"/>
</dbReference>
<dbReference type="AlphaFoldDB" id="C0GIG1"/>
<dbReference type="Gene3D" id="3.30.420.140">
    <property type="entry name" value="YqgF/RNase H-like domain"/>
    <property type="match status" value="1"/>
</dbReference>
<dbReference type="PANTHER" id="PTHR10724">
    <property type="entry name" value="30S RIBOSOMAL PROTEIN S1"/>
    <property type="match status" value="1"/>
</dbReference>
<dbReference type="SMART" id="SM00732">
    <property type="entry name" value="YqgFc"/>
    <property type="match status" value="1"/>
</dbReference>
<dbReference type="FunFam" id="1.10.150.310:FF:000001">
    <property type="entry name" value="RNA-binding transcriptional accessory protein"/>
    <property type="match status" value="1"/>
</dbReference>
<dbReference type="SUPFAM" id="SSF47781">
    <property type="entry name" value="RuvA domain 2-like"/>
    <property type="match status" value="2"/>
</dbReference>
<evidence type="ECO:0000259" key="1">
    <source>
        <dbReference type="PROSITE" id="PS50126"/>
    </source>
</evidence>
<dbReference type="Pfam" id="PF16921">
    <property type="entry name" value="Tex_YqgF"/>
    <property type="match status" value="1"/>
</dbReference>
<dbReference type="SUPFAM" id="SSF158832">
    <property type="entry name" value="Tex N-terminal region-like"/>
    <property type="match status" value="1"/>
</dbReference>
<reference evidence="2 3" key="1">
    <citation type="submission" date="2009-02" db="EMBL/GenBank/DDBJ databases">
        <title>Sequencing of the draft genome and assembly of Dethiobacter alkaliphilus AHT 1.</title>
        <authorList>
            <consortium name="US DOE Joint Genome Institute (JGI-PGF)"/>
            <person name="Lucas S."/>
            <person name="Copeland A."/>
            <person name="Lapidus A."/>
            <person name="Glavina del Rio T."/>
            <person name="Dalin E."/>
            <person name="Tice H."/>
            <person name="Bruce D."/>
            <person name="Goodwin L."/>
            <person name="Pitluck S."/>
            <person name="Larimer F."/>
            <person name="Land M.L."/>
            <person name="Hauser L."/>
            <person name="Muyzer G."/>
        </authorList>
    </citation>
    <scope>NUCLEOTIDE SEQUENCE [LARGE SCALE GENOMIC DNA]</scope>
    <source>
        <strain evidence="2 3">AHT 1</strain>
    </source>
</reference>
<dbReference type="InterPro" id="IPR012337">
    <property type="entry name" value="RNaseH-like_sf"/>
</dbReference>
<dbReference type="SMART" id="SM00316">
    <property type="entry name" value="S1"/>
    <property type="match status" value="1"/>
</dbReference>
<comment type="caution">
    <text evidence="2">The sequence shown here is derived from an EMBL/GenBank/DDBJ whole genome shotgun (WGS) entry which is preliminary data.</text>
</comment>
<protein>
    <submittedName>
        <fullName evidence="2">RNA binding S1 domain protein</fullName>
    </submittedName>
</protein>
<dbReference type="InterPro" id="IPR010994">
    <property type="entry name" value="RuvA_2-like"/>
</dbReference>
<dbReference type="Pfam" id="PF17674">
    <property type="entry name" value="HHH_9"/>
    <property type="match status" value="1"/>
</dbReference>
<dbReference type="Gene3D" id="1.10.3500.10">
    <property type="entry name" value="Tex N-terminal region-like"/>
    <property type="match status" value="1"/>
</dbReference>
<dbReference type="InterPro" id="IPR018974">
    <property type="entry name" value="Tex-like_N"/>
</dbReference>
<dbReference type="InterPro" id="IPR050437">
    <property type="entry name" value="Ribos_protein_bS1-like"/>
</dbReference>
<dbReference type="InterPro" id="IPR006641">
    <property type="entry name" value="YqgF/RNaseH-like_dom"/>
</dbReference>
<dbReference type="InterPro" id="IPR003029">
    <property type="entry name" value="S1_domain"/>
</dbReference>
<dbReference type="GO" id="GO:0003729">
    <property type="term" value="F:mRNA binding"/>
    <property type="evidence" value="ECO:0007669"/>
    <property type="project" value="UniProtKB-ARBA"/>
</dbReference>
<feature type="domain" description="S1 motif" evidence="1">
    <location>
        <begin position="641"/>
        <end position="710"/>
    </location>
</feature>
<sequence length="713" mass="79360">MNTNERINQRIAADLGLSANRVAKAVALLDEGNTVPFIARYRKEVTEGLDDEQLRLLSEKLNLYRNLEKTREDILRLLDEQGVLTPELEAAVTKAATATELEDIYRPYRPKKRTRATIAKEKGLEPLAYKLLEGIADPFAEAENYLNEEHQISTAEDALSGARDIIAEIASDEPRPRKEIRSLIFNRGLIVSRGSKEEESPYEMYYEFSEPLKKVQPHRVLAMNRGEKEDFLSIKLEFDEDQALAVLEKHYVPRQMPEETKNQVASALKDGWKRLLFPSLEREVRNEITVAAEEQALKIFKANLRGLLLTPPVPGKRILGLDPGYRTGCKLACVDQTGKLLETAVIYPTPPLNKKEASAAVVKKLIEKHDLNTVAIGNGTAGRESEEFIAEVISEMNREIEYTVVNEAGASVYSASKLGKVEFPDLDVAERSAISIARRVQDPLAELVKIDPRSIGVGQYQHDVNQKRLEEVLGGVVEDTVNQVGVDLTTASAPLLGRVAGINKTIAANIVAYREEHGTFKAKKELLKVAKLGPAAFKQSAGFLRIPDADNYLDRSAVHPESYQVAQKLIDIMEIDHSDLGKPQAIPQINIKETAADLEVGEPTLQDIVEEFKKPGRDPREDVPKPVFKKGVLHLEDLQEGMELTGVVRNVVDFGAFVDIGVHQDGLIHISQLSDKFVKHPLEVVQVGDVVEVKVISLDVKKKRIGLARLHLQ</sequence>
<dbReference type="GO" id="GO:0006412">
    <property type="term" value="P:translation"/>
    <property type="evidence" value="ECO:0007669"/>
    <property type="project" value="TreeGrafter"/>
</dbReference>
<proteinExistence type="predicted"/>
<dbReference type="Gene3D" id="1.10.10.650">
    <property type="entry name" value="RuvA domain 2-like"/>
    <property type="match status" value="1"/>
</dbReference>
<organism evidence="2 3">
    <name type="scientific">Dethiobacter alkaliphilus AHT 1</name>
    <dbReference type="NCBI Taxonomy" id="555088"/>
    <lineage>
        <taxon>Bacteria</taxon>
        <taxon>Bacillati</taxon>
        <taxon>Bacillota</taxon>
        <taxon>Dethiobacteria</taxon>
        <taxon>Dethiobacterales</taxon>
        <taxon>Dethiobacteraceae</taxon>
        <taxon>Dethiobacter</taxon>
    </lineage>
</organism>
<dbReference type="Gene3D" id="1.10.150.310">
    <property type="entry name" value="Tex RuvX-like domain-like"/>
    <property type="match status" value="1"/>
</dbReference>
<gene>
    <name evidence="2" type="ORF">DealDRAFT_2270</name>
</gene>
<dbReference type="GO" id="GO:0003735">
    <property type="term" value="F:structural constituent of ribosome"/>
    <property type="evidence" value="ECO:0007669"/>
    <property type="project" value="TreeGrafter"/>
</dbReference>
<dbReference type="InterPro" id="IPR037027">
    <property type="entry name" value="YqgF/RNaseH-like_dom_sf"/>
</dbReference>
<dbReference type="SUPFAM" id="SSF50249">
    <property type="entry name" value="Nucleic acid-binding proteins"/>
    <property type="match status" value="1"/>
</dbReference>
<dbReference type="FunFam" id="3.30.420.140:FF:000001">
    <property type="entry name" value="RNA-binding transcriptional accessory protein"/>
    <property type="match status" value="1"/>
</dbReference>
<dbReference type="Pfam" id="PF09371">
    <property type="entry name" value="Tex_N"/>
    <property type="match status" value="1"/>
</dbReference>
<dbReference type="InterPro" id="IPR023323">
    <property type="entry name" value="Tex-like_dom_sf"/>
</dbReference>